<dbReference type="PANTHER" id="PTHR40980:SF4">
    <property type="entry name" value="TONB-DEPENDENT RECEPTOR-LIKE BETA-BARREL DOMAIN-CONTAINING PROTEIN"/>
    <property type="match status" value="1"/>
</dbReference>
<feature type="domain" description="TonB-dependent receptor plug" evidence="6">
    <location>
        <begin position="159"/>
        <end position="237"/>
    </location>
</feature>
<keyword evidence="5" id="KW-0732">Signal</keyword>
<dbReference type="Pfam" id="PF14905">
    <property type="entry name" value="OMP_b-brl_3"/>
    <property type="match status" value="1"/>
</dbReference>
<feature type="domain" description="Outer membrane protein beta-barrel" evidence="7">
    <location>
        <begin position="392"/>
        <end position="820"/>
    </location>
</feature>
<dbReference type="PANTHER" id="PTHR40980">
    <property type="entry name" value="PLUG DOMAIN-CONTAINING PROTEIN"/>
    <property type="match status" value="1"/>
</dbReference>
<proteinExistence type="predicted"/>
<dbReference type="AlphaFoldDB" id="A0A1N7LSI8"/>
<dbReference type="InterPro" id="IPR012910">
    <property type="entry name" value="Plug_dom"/>
</dbReference>
<evidence type="ECO:0000256" key="5">
    <source>
        <dbReference type="SAM" id="SignalP"/>
    </source>
</evidence>
<evidence type="ECO:0000259" key="6">
    <source>
        <dbReference type="Pfam" id="PF07715"/>
    </source>
</evidence>
<dbReference type="RefSeq" id="WP_076386909.1">
    <property type="nucleotide sequence ID" value="NZ_FTOI01000006.1"/>
</dbReference>
<evidence type="ECO:0000256" key="1">
    <source>
        <dbReference type="ARBA" id="ARBA00004442"/>
    </source>
</evidence>
<protein>
    <submittedName>
        <fullName evidence="8">Outer membrane receptor proteins, mostly Fe transport</fullName>
    </submittedName>
</protein>
<dbReference type="InterPro" id="IPR041700">
    <property type="entry name" value="OMP_b-brl_3"/>
</dbReference>
<keyword evidence="8" id="KW-0675">Receptor</keyword>
<evidence type="ECO:0000259" key="7">
    <source>
        <dbReference type="Pfam" id="PF14905"/>
    </source>
</evidence>
<name>A0A1N7LSI8_9FLAO</name>
<dbReference type="STRING" id="713588.SAMN05421789_10642"/>
<dbReference type="SUPFAM" id="SSF56935">
    <property type="entry name" value="Porins"/>
    <property type="match status" value="1"/>
</dbReference>
<dbReference type="Pfam" id="PF13620">
    <property type="entry name" value="CarboxypepD_reg"/>
    <property type="match status" value="1"/>
</dbReference>
<feature type="chain" id="PRO_5012658941" evidence="5">
    <location>
        <begin position="31"/>
        <end position="851"/>
    </location>
</feature>
<dbReference type="InterPro" id="IPR008969">
    <property type="entry name" value="CarboxyPept-like_regulatory"/>
</dbReference>
<sequence>MKNRIEISSIIKRRTLGLTFVLGAASLAFAQQKASVTGKIIDKQNNAVPYASITFSNKANKLYSDAVLSDDKGIYKLDLTPGNYDITIEAIDFKKSTLNKQISGPLNLGNFIVESESSITGTKTSDIQGVVITATTKPVKVEIDKKVYDVKSDLTAIGGNLQDVLQNVPSVSVDPDGTVSMRGSSNVKFLVNGKPSALLGIDDGANALQAIPADQIDRIEVITNPSAKYDASGTAGILNIILKKTTKMGFNGSIVGSVGFQPRTSLNTNLSWKKGNWTWFATGGGGYTENKGKNWTDTNFATPNSDGYSRVYQISNSKNTSKNYNGSAGIVYDINDRTSVNASGTIRSFNSESDQPVEYSNYDASGKLIPGLRSSTGNNKNTGMQGDFGLDHKFNDQGQNISLSLSLQKNDSEGDSNIEQSLGSTFQLADKTNQKTVNKSVVGKIDYELPIGENSSINAGYKLDLNRNDYDFGVFEKKASDPDFLPLARYNSTTKYEEAINAAYIQFKSKIGNFGYQLGLRDEFSNININYNNLTGNPAEQINDKKKSYNGLFPSVFLSYNFSKDNQFLLNYSRRIDRPRSFFLVPFMSYTDNQNIFKGNVDLDPAYIDSFELGYNLSKKKFTLNPTLYFRNENNDVKMTVAYVFDNFEQRFVFNTTPLNLGNDRRFGLDLNYSYDPFAWLKISGEIDIYGYKTTGEYHYSYQDPNNASNIISKNISYDGNGISNRLRLATTFKIDKTFNVQLQGQFRGRQIEGANDQKAMYFMNLGATKTIWKGDGTLAFNMQDVFNTRAREVSINTAEYTQERYMQWQPQQVSLSLTYRFKQGEKVEAPKRKKDINSNSQGGDDQGPPM</sequence>
<evidence type="ECO:0000256" key="4">
    <source>
        <dbReference type="SAM" id="MobiDB-lite"/>
    </source>
</evidence>
<accession>A0A1N7LSI8</accession>
<dbReference type="GO" id="GO:0009279">
    <property type="term" value="C:cell outer membrane"/>
    <property type="evidence" value="ECO:0007669"/>
    <property type="project" value="UniProtKB-SubCell"/>
</dbReference>
<dbReference type="InterPro" id="IPR037066">
    <property type="entry name" value="Plug_dom_sf"/>
</dbReference>
<dbReference type="OrthoDB" id="8764943at2"/>
<feature type="signal peptide" evidence="5">
    <location>
        <begin position="1"/>
        <end position="30"/>
    </location>
</feature>
<evidence type="ECO:0000256" key="3">
    <source>
        <dbReference type="ARBA" id="ARBA00023237"/>
    </source>
</evidence>
<dbReference type="Pfam" id="PF07715">
    <property type="entry name" value="Plug"/>
    <property type="match status" value="1"/>
</dbReference>
<reference evidence="9" key="1">
    <citation type="submission" date="2017-01" db="EMBL/GenBank/DDBJ databases">
        <authorList>
            <person name="Varghese N."/>
            <person name="Submissions S."/>
        </authorList>
    </citation>
    <scope>NUCLEOTIDE SEQUENCE [LARGE SCALE GENOMIC DNA]</scope>
    <source>
        <strain evidence="9">DSM 23145</strain>
    </source>
</reference>
<dbReference type="Gene3D" id="2.170.130.10">
    <property type="entry name" value="TonB-dependent receptor, plug domain"/>
    <property type="match status" value="1"/>
</dbReference>
<dbReference type="InterPro" id="IPR036942">
    <property type="entry name" value="Beta-barrel_TonB_sf"/>
</dbReference>
<keyword evidence="2" id="KW-0472">Membrane</keyword>
<dbReference type="SUPFAM" id="SSF49464">
    <property type="entry name" value="Carboxypeptidase regulatory domain-like"/>
    <property type="match status" value="1"/>
</dbReference>
<organism evidence="8 9">
    <name type="scientific">Kaistella chaponensis</name>
    <dbReference type="NCBI Taxonomy" id="713588"/>
    <lineage>
        <taxon>Bacteria</taxon>
        <taxon>Pseudomonadati</taxon>
        <taxon>Bacteroidota</taxon>
        <taxon>Flavobacteriia</taxon>
        <taxon>Flavobacteriales</taxon>
        <taxon>Weeksellaceae</taxon>
        <taxon>Chryseobacterium group</taxon>
        <taxon>Kaistella</taxon>
    </lineage>
</organism>
<evidence type="ECO:0000313" key="8">
    <source>
        <dbReference type="EMBL" id="SIS76813.1"/>
    </source>
</evidence>
<dbReference type="Proteomes" id="UP000185839">
    <property type="component" value="Unassembled WGS sequence"/>
</dbReference>
<dbReference type="Gene3D" id="2.40.170.20">
    <property type="entry name" value="TonB-dependent receptor, beta-barrel domain"/>
    <property type="match status" value="1"/>
</dbReference>
<feature type="region of interest" description="Disordered" evidence="4">
    <location>
        <begin position="827"/>
        <end position="851"/>
    </location>
</feature>
<evidence type="ECO:0000256" key="2">
    <source>
        <dbReference type="ARBA" id="ARBA00023136"/>
    </source>
</evidence>
<dbReference type="Gene3D" id="2.60.40.1120">
    <property type="entry name" value="Carboxypeptidase-like, regulatory domain"/>
    <property type="match status" value="1"/>
</dbReference>
<comment type="subcellular location">
    <subcellularLocation>
        <location evidence="1">Cell outer membrane</location>
    </subcellularLocation>
</comment>
<keyword evidence="9" id="KW-1185">Reference proteome</keyword>
<keyword evidence="3" id="KW-0998">Cell outer membrane</keyword>
<dbReference type="EMBL" id="FTOI01000006">
    <property type="protein sequence ID" value="SIS76813.1"/>
    <property type="molecule type" value="Genomic_DNA"/>
</dbReference>
<gene>
    <name evidence="8" type="ORF">SAMN05421789_10642</name>
</gene>
<evidence type="ECO:0000313" key="9">
    <source>
        <dbReference type="Proteomes" id="UP000185839"/>
    </source>
</evidence>